<keyword evidence="4" id="KW-0479">Metal-binding</keyword>
<reference evidence="10" key="1">
    <citation type="journal article" date="2013" name="Nature">
        <title>Draft genome of the wheat A-genome progenitor Triticum urartu.</title>
        <authorList>
            <person name="Ling H.Q."/>
            <person name="Zhao S."/>
            <person name="Liu D."/>
            <person name="Wang J."/>
            <person name="Sun H."/>
            <person name="Zhang C."/>
            <person name="Fan H."/>
            <person name="Li D."/>
            <person name="Dong L."/>
            <person name="Tao Y."/>
            <person name="Gao C."/>
            <person name="Wu H."/>
            <person name="Li Y."/>
            <person name="Cui Y."/>
            <person name="Guo X."/>
            <person name="Zheng S."/>
            <person name="Wang B."/>
            <person name="Yu K."/>
            <person name="Liang Q."/>
            <person name="Yang W."/>
            <person name="Lou X."/>
            <person name="Chen J."/>
            <person name="Feng M."/>
            <person name="Jian J."/>
            <person name="Zhang X."/>
            <person name="Luo G."/>
            <person name="Jiang Y."/>
            <person name="Liu J."/>
            <person name="Wang Z."/>
            <person name="Sha Y."/>
            <person name="Zhang B."/>
            <person name="Wu H."/>
            <person name="Tang D."/>
            <person name="Shen Q."/>
            <person name="Xue P."/>
            <person name="Zou S."/>
            <person name="Wang X."/>
            <person name="Liu X."/>
            <person name="Wang F."/>
            <person name="Yang Y."/>
            <person name="An X."/>
            <person name="Dong Z."/>
            <person name="Zhang K."/>
            <person name="Zhang X."/>
            <person name="Luo M.C."/>
            <person name="Dvorak J."/>
            <person name="Tong Y."/>
            <person name="Wang J."/>
            <person name="Yang H."/>
            <person name="Li Z."/>
            <person name="Wang D."/>
            <person name="Zhang A."/>
            <person name="Wang J."/>
        </authorList>
    </citation>
    <scope>NUCLEOTIDE SEQUENCE</scope>
</reference>
<dbReference type="InterPro" id="IPR002036">
    <property type="entry name" value="YbeY"/>
</dbReference>
<evidence type="ECO:0000256" key="6">
    <source>
        <dbReference type="ARBA" id="ARBA00022801"/>
    </source>
</evidence>
<dbReference type="InterPro" id="IPR023214">
    <property type="entry name" value="HAD_sf"/>
</dbReference>
<dbReference type="Gene3D" id="3.40.50.1000">
    <property type="entry name" value="HAD superfamily/HAD-like"/>
    <property type="match status" value="2"/>
</dbReference>
<keyword evidence="6" id="KW-0378">Hydrolase</keyword>
<dbReference type="Pfam" id="PF08282">
    <property type="entry name" value="Hydrolase_3"/>
    <property type="match status" value="2"/>
</dbReference>
<dbReference type="Gene3D" id="3.40.390.30">
    <property type="entry name" value="Metalloproteases ('zincins'), catalytic domain"/>
    <property type="match status" value="1"/>
</dbReference>
<dbReference type="NCBIfam" id="TIGR00043">
    <property type="entry name" value="rRNA maturation RNase YbeY"/>
    <property type="match status" value="1"/>
</dbReference>
<evidence type="ECO:0000256" key="5">
    <source>
        <dbReference type="ARBA" id="ARBA00022759"/>
    </source>
</evidence>
<evidence type="ECO:0000256" key="7">
    <source>
        <dbReference type="ARBA" id="ARBA00022833"/>
    </source>
</evidence>
<comment type="similarity">
    <text evidence="2">Belongs to the endoribonuclease YbeY family.</text>
</comment>
<dbReference type="Gene3D" id="3.30.1240.10">
    <property type="match status" value="1"/>
</dbReference>
<evidence type="ECO:0000256" key="8">
    <source>
        <dbReference type="SAM" id="MobiDB-lite"/>
    </source>
</evidence>
<dbReference type="STRING" id="4572.M7YN13"/>
<dbReference type="PANTHER" id="PTHR46986:SF1">
    <property type="entry name" value="ENDORIBONUCLEASE YBEY, CHLOROPLASTIC"/>
    <property type="match status" value="1"/>
</dbReference>
<evidence type="ECO:0000313" key="10">
    <source>
        <dbReference type="EMBL" id="EMS48742.1"/>
    </source>
</evidence>
<dbReference type="GO" id="GO:0006364">
    <property type="term" value="P:rRNA processing"/>
    <property type="evidence" value="ECO:0007669"/>
    <property type="project" value="InterPro"/>
</dbReference>
<dbReference type="InterPro" id="IPR036412">
    <property type="entry name" value="HAD-like_sf"/>
</dbReference>
<dbReference type="PANTHER" id="PTHR46986">
    <property type="entry name" value="ENDORIBONUCLEASE YBEY, CHLOROPLASTIC"/>
    <property type="match status" value="1"/>
</dbReference>
<dbReference type="SUPFAM" id="SSF56784">
    <property type="entry name" value="HAD-like"/>
    <property type="match status" value="1"/>
</dbReference>
<proteinExistence type="inferred from homology"/>
<dbReference type="HAMAP" id="MF_00009">
    <property type="entry name" value="Endoribonucl_YbeY"/>
    <property type="match status" value="1"/>
</dbReference>
<dbReference type="OMA" id="KMRKRAP"/>
<evidence type="ECO:0000256" key="4">
    <source>
        <dbReference type="ARBA" id="ARBA00022723"/>
    </source>
</evidence>
<accession>M7YN13</accession>
<dbReference type="eggNOG" id="ENOG502QUN8">
    <property type="taxonomic scope" value="Eukaryota"/>
</dbReference>
<dbReference type="InterPro" id="IPR023091">
    <property type="entry name" value="MetalPrtase_cat_dom_sf_prd"/>
</dbReference>
<dbReference type="GO" id="GO:0004222">
    <property type="term" value="F:metalloendopeptidase activity"/>
    <property type="evidence" value="ECO:0007669"/>
    <property type="project" value="InterPro"/>
</dbReference>
<protein>
    <submittedName>
        <fullName evidence="10">Phosphatase YidA</fullName>
    </submittedName>
</protein>
<gene>
    <name evidence="10" type="ORF">TRIUR3_08074</name>
</gene>
<dbReference type="AlphaFoldDB" id="M7YN13"/>
<dbReference type="GO" id="GO:0004519">
    <property type="term" value="F:endonuclease activity"/>
    <property type="evidence" value="ECO:0007669"/>
    <property type="project" value="UniProtKB-KW"/>
</dbReference>
<evidence type="ECO:0000256" key="1">
    <source>
        <dbReference type="ARBA" id="ARBA00001947"/>
    </source>
</evidence>
<evidence type="ECO:0000256" key="3">
    <source>
        <dbReference type="ARBA" id="ARBA00022722"/>
    </source>
</evidence>
<feature type="domain" description="Reverse transcriptase zinc-binding" evidence="9">
    <location>
        <begin position="131"/>
        <end position="208"/>
    </location>
</feature>
<dbReference type="PROSITE" id="PS01229">
    <property type="entry name" value="COF_2"/>
    <property type="match status" value="1"/>
</dbReference>
<dbReference type="SUPFAM" id="SSF55486">
    <property type="entry name" value="Metalloproteases ('zincins'), catalytic domain"/>
    <property type="match status" value="1"/>
</dbReference>
<evidence type="ECO:0000259" key="9">
    <source>
        <dbReference type="Pfam" id="PF13966"/>
    </source>
</evidence>
<organism evidence="10">
    <name type="scientific">Triticum urartu</name>
    <name type="common">Red wild einkorn</name>
    <name type="synonym">Crithodium urartu</name>
    <dbReference type="NCBI Taxonomy" id="4572"/>
    <lineage>
        <taxon>Eukaryota</taxon>
        <taxon>Viridiplantae</taxon>
        <taxon>Streptophyta</taxon>
        <taxon>Embryophyta</taxon>
        <taxon>Tracheophyta</taxon>
        <taxon>Spermatophyta</taxon>
        <taxon>Magnoliopsida</taxon>
        <taxon>Liliopsida</taxon>
        <taxon>Poales</taxon>
        <taxon>Poaceae</taxon>
        <taxon>BOP clade</taxon>
        <taxon>Pooideae</taxon>
        <taxon>Triticodae</taxon>
        <taxon>Triticeae</taxon>
        <taxon>Triticinae</taxon>
        <taxon>Triticum</taxon>
    </lineage>
</organism>
<keyword evidence="5" id="KW-0255">Endonuclease</keyword>
<keyword evidence="7" id="KW-0862">Zinc</keyword>
<comment type="cofactor">
    <cofactor evidence="1">
        <name>Zn(2+)</name>
        <dbReference type="ChEBI" id="CHEBI:29105"/>
    </cofactor>
</comment>
<dbReference type="GO" id="GO:0046872">
    <property type="term" value="F:metal ion binding"/>
    <property type="evidence" value="ECO:0007669"/>
    <property type="project" value="UniProtKB-KW"/>
</dbReference>
<keyword evidence="3" id="KW-0540">Nuclease</keyword>
<sequence length="684" mass="75977">MEGLRVSKLEEGQQWGKNTSLKDKVHWGRRPPFIGGGKSNRYVLSPHTNGTTAPRAVLPFRRKKQGKGATKYEPWGGSIAYKRYYRSPQRCYRWRSRTRDQKRQAEQSMAAVKQKRYYCPTGAVLPLRRCTYSFLSSDHEIDLHTGDIWSPKAPIKVKIFGWLLCRDRLSTMANLLHKSISPDSSCPLYGLTLEDASHLAILCPCAAQNVIEIMKLNVPMAMKIALDGLLEYNYKTRDTSISDVGKYEKVEVSVLLCNDNFIQNLNKEWRGKDCATDMLSVSQFIPDLDVPTLMLGDIVISVETAARQAEARGHTLLDELRTLVVRGLLRLLGFDRQISDEAAMEMEKEELLILKSLRWKGKGLAKNAPDLSKPNTETLDGTLLNSKSQVTARNAEALKEARSRGVNIVIATGKKKRFLQDGIAPEVGNCRTDSPELERSSSENGVNESCRSRQTRPAAIDALNMVDLSGRNGIVSESSPGIFLQGLLVYGLKGREIYRNTLNQEVCREAFLYSLEHKIPLVAFSQDRCFSMFEHPLVDSLHDVYHEPKAEIVSSIDQLLGTAEIQKLVFIGTSEGVSSTLRPYWTKAIEERAGVLQAQPDMLELVPPATSKGTGVKILLDHLCISPDEVMAIGDGENDIEMLQLASLGVALANGAEKTKAVANVIGATNDEDGVAQAIYDYAF</sequence>
<evidence type="ECO:0000256" key="2">
    <source>
        <dbReference type="ARBA" id="ARBA00010875"/>
    </source>
</evidence>
<dbReference type="EMBL" id="KD250138">
    <property type="protein sequence ID" value="EMS48742.1"/>
    <property type="molecule type" value="Genomic_DNA"/>
</dbReference>
<dbReference type="Pfam" id="PF02130">
    <property type="entry name" value="YbeY"/>
    <property type="match status" value="1"/>
</dbReference>
<name>M7YN13_TRIUA</name>
<dbReference type="InterPro" id="IPR026960">
    <property type="entry name" value="RVT-Znf"/>
</dbReference>
<feature type="region of interest" description="Disordered" evidence="8">
    <location>
        <begin position="429"/>
        <end position="453"/>
    </location>
</feature>
<dbReference type="Pfam" id="PF13966">
    <property type="entry name" value="zf-RVT"/>
    <property type="match status" value="1"/>
</dbReference>